<sequence length="292" mass="33708">MRRRGRHAFVYVFFGLLTFTSACDTDAKEDLTKEEAIIAKTIEQAESVDSYTVEGGVLEDFIWEDGSTEYNYLLGTVSRIESLQLAYNQYRQEYSTGEIKTTVFTGQIYQNEDDVYINVDDEGWKARSDPDRFEYEYTDYEAAITFLEHVENIEEMRIEETETEYEISYAEPDEFLYRLNEPPSEATKDGITFEENGSPEVFLRINKGDYTVQEFTTKFFYEDKNGGTAKGITTLESLFADINKIEAEDLEIPEEVIEEAEANEEAGQEGKSLCRRGYLMPLTLALKRINTY</sequence>
<dbReference type="Pfam" id="PF20316">
    <property type="entry name" value="DUF6612"/>
    <property type="match status" value="1"/>
</dbReference>
<feature type="signal peptide" evidence="1">
    <location>
        <begin position="1"/>
        <end position="22"/>
    </location>
</feature>
<dbReference type="Proteomes" id="UP001341136">
    <property type="component" value="Chromosome"/>
</dbReference>
<dbReference type="PROSITE" id="PS51257">
    <property type="entry name" value="PROKAR_LIPOPROTEIN"/>
    <property type="match status" value="1"/>
</dbReference>
<name>A0ABZ2CXK1_9BACI</name>
<gene>
    <name evidence="2" type="ORF">V5G21_07050</name>
</gene>
<evidence type="ECO:0000313" key="3">
    <source>
        <dbReference type="Proteomes" id="UP001341136"/>
    </source>
</evidence>
<accession>A0ABZ2CXK1</accession>
<feature type="chain" id="PRO_5047196330" evidence="1">
    <location>
        <begin position="23"/>
        <end position="292"/>
    </location>
</feature>
<organism evidence="2 3">
    <name type="scientific">Shouchella rhizosphaerae</name>
    <dbReference type="NCBI Taxonomy" id="866786"/>
    <lineage>
        <taxon>Bacteria</taxon>
        <taxon>Bacillati</taxon>
        <taxon>Bacillota</taxon>
        <taxon>Bacilli</taxon>
        <taxon>Bacillales</taxon>
        <taxon>Bacillaceae</taxon>
        <taxon>Shouchella</taxon>
    </lineage>
</organism>
<dbReference type="EMBL" id="CP144921">
    <property type="protein sequence ID" value="WWA31557.1"/>
    <property type="molecule type" value="Genomic_DNA"/>
</dbReference>
<dbReference type="RefSeq" id="WP_011248514.1">
    <property type="nucleotide sequence ID" value="NZ_CP144921.1"/>
</dbReference>
<proteinExistence type="predicted"/>
<protein>
    <submittedName>
        <fullName evidence="2">DUF6612 family protein</fullName>
    </submittedName>
</protein>
<keyword evidence="3" id="KW-1185">Reference proteome</keyword>
<evidence type="ECO:0000256" key="1">
    <source>
        <dbReference type="SAM" id="SignalP"/>
    </source>
</evidence>
<dbReference type="InterPro" id="IPR046720">
    <property type="entry name" value="DUF6612"/>
</dbReference>
<evidence type="ECO:0000313" key="2">
    <source>
        <dbReference type="EMBL" id="WWA31557.1"/>
    </source>
</evidence>
<reference evidence="2 3" key="1">
    <citation type="submission" date="2024-01" db="EMBL/GenBank/DDBJ databases">
        <title>Culturomics analysis of mouse respiratory tract.</title>
        <authorList>
            <person name="Phillips A.M."/>
            <person name="Collette N.M."/>
            <person name="Mageeney C.M."/>
            <person name="Sinha A."/>
            <person name="Hern K.E."/>
            <person name="Arkin A.P."/>
            <person name="Williams K.P."/>
            <person name="Branda S."/>
        </authorList>
    </citation>
    <scope>NUCLEOTIDE SEQUENCE [LARGE SCALE GENOMIC DNA]</scope>
    <source>
        <strain evidence="2 3">CP20</strain>
    </source>
</reference>
<keyword evidence="1" id="KW-0732">Signal</keyword>